<dbReference type="InterPro" id="IPR050328">
    <property type="entry name" value="Dev_Immune_Receptor"/>
</dbReference>
<dbReference type="Gene3D" id="3.80.10.10">
    <property type="entry name" value="Ribonuclease Inhibitor"/>
    <property type="match status" value="1"/>
</dbReference>
<dbReference type="PANTHER" id="PTHR24373">
    <property type="entry name" value="SLIT RELATED LEUCINE-RICH REPEAT NEURONAL PROTEIN"/>
    <property type="match status" value="1"/>
</dbReference>
<reference evidence="3 4" key="1">
    <citation type="submission" date="2024-05" db="EMBL/GenBank/DDBJ databases">
        <title>Culex pipiens pipiens assembly and annotation.</title>
        <authorList>
            <person name="Alout H."/>
            <person name="Durand T."/>
        </authorList>
    </citation>
    <scope>NUCLEOTIDE SEQUENCE [LARGE SCALE GENOMIC DNA]</scope>
    <source>
        <strain evidence="3">HA-2024</strain>
        <tissue evidence="3">Whole body</tissue>
    </source>
</reference>
<accession>A0ABD1DLN0</accession>
<protein>
    <recommendedName>
        <fullName evidence="5">Leucine-rich immune protein (Short)</fullName>
    </recommendedName>
</protein>
<evidence type="ECO:0000256" key="2">
    <source>
        <dbReference type="SAM" id="SignalP"/>
    </source>
</evidence>
<name>A0ABD1DLN0_CULPP</name>
<organism evidence="3 4">
    <name type="scientific">Culex pipiens pipiens</name>
    <name type="common">Northern house mosquito</name>
    <dbReference type="NCBI Taxonomy" id="38569"/>
    <lineage>
        <taxon>Eukaryota</taxon>
        <taxon>Metazoa</taxon>
        <taxon>Ecdysozoa</taxon>
        <taxon>Arthropoda</taxon>
        <taxon>Hexapoda</taxon>
        <taxon>Insecta</taxon>
        <taxon>Pterygota</taxon>
        <taxon>Neoptera</taxon>
        <taxon>Endopterygota</taxon>
        <taxon>Diptera</taxon>
        <taxon>Nematocera</taxon>
        <taxon>Culicoidea</taxon>
        <taxon>Culicidae</taxon>
        <taxon>Culicinae</taxon>
        <taxon>Culicini</taxon>
        <taxon>Culex</taxon>
        <taxon>Culex</taxon>
    </lineage>
</organism>
<dbReference type="EMBL" id="JBEHCU010005432">
    <property type="protein sequence ID" value="KAL1399862.1"/>
    <property type="molecule type" value="Genomic_DNA"/>
</dbReference>
<comment type="caution">
    <text evidence="3">The sequence shown here is derived from an EMBL/GenBank/DDBJ whole genome shotgun (WGS) entry which is preliminary data.</text>
</comment>
<dbReference type="Proteomes" id="UP001562425">
    <property type="component" value="Unassembled WGS sequence"/>
</dbReference>
<evidence type="ECO:0000313" key="3">
    <source>
        <dbReference type="EMBL" id="KAL1399862.1"/>
    </source>
</evidence>
<dbReference type="PANTHER" id="PTHR24373:SF378">
    <property type="entry name" value="FI03225P-RELATED"/>
    <property type="match status" value="1"/>
</dbReference>
<dbReference type="Pfam" id="PF13855">
    <property type="entry name" value="LRR_8"/>
    <property type="match status" value="1"/>
</dbReference>
<dbReference type="InterPro" id="IPR001611">
    <property type="entry name" value="Leu-rich_rpt"/>
</dbReference>
<sequence>MKLIRGVLLLSLLSLSIAIQYDCENDFFDENFCLISSLRASNEYPACKMQFPEHKSIQLQFAHLEYLSPVLVYRMPTVERLDISNSYVGKAFVKPELEYLKISGCQLSEVFLDPEEEYQLTDLHLPANQLTRLPKNLNHLKNLTMLDLTSNRLDFLDMSQFNGLTNLLWIQLNDNYLKVIFADGSVKLPALTDLSMARNDIGLLDMSRWEVPLLQEFYVSNNRLQELSGDFPKKFPQLRTVSLAENQWDCEWQLRVRSELQQQNCTFEWFDCRDSAHNLATVKSLKKEQQLRQSMKDTLEQFAKNATGTTAVDFDDIVDDLFCRMYGVQ</sequence>
<evidence type="ECO:0000313" key="4">
    <source>
        <dbReference type="Proteomes" id="UP001562425"/>
    </source>
</evidence>
<keyword evidence="1 2" id="KW-0732">Signal</keyword>
<dbReference type="AlphaFoldDB" id="A0ABD1DLN0"/>
<dbReference type="SUPFAM" id="SSF52058">
    <property type="entry name" value="L domain-like"/>
    <property type="match status" value="1"/>
</dbReference>
<evidence type="ECO:0000256" key="1">
    <source>
        <dbReference type="ARBA" id="ARBA00022729"/>
    </source>
</evidence>
<feature type="signal peptide" evidence="2">
    <location>
        <begin position="1"/>
        <end position="18"/>
    </location>
</feature>
<dbReference type="InterPro" id="IPR032675">
    <property type="entry name" value="LRR_dom_sf"/>
</dbReference>
<gene>
    <name evidence="3" type="ORF">pipiens_007894</name>
</gene>
<keyword evidence="4" id="KW-1185">Reference proteome</keyword>
<feature type="chain" id="PRO_5044825814" description="Leucine-rich immune protein (Short)" evidence="2">
    <location>
        <begin position="19"/>
        <end position="329"/>
    </location>
</feature>
<proteinExistence type="predicted"/>
<evidence type="ECO:0008006" key="5">
    <source>
        <dbReference type="Google" id="ProtNLM"/>
    </source>
</evidence>